<comment type="subcellular location">
    <subcellularLocation>
        <location evidence="1">Cell membrane</location>
        <topology evidence="1">Multi-pass membrane protein</topology>
    </subcellularLocation>
</comment>
<feature type="transmembrane region" description="Helical" evidence="6">
    <location>
        <begin position="219"/>
        <end position="242"/>
    </location>
</feature>
<feature type="transmembrane region" description="Helical" evidence="6">
    <location>
        <begin position="113"/>
        <end position="140"/>
    </location>
</feature>
<protein>
    <submittedName>
        <fullName evidence="7">Lysylphosphatidylglycerol synthase transmembrane domain-containing protein</fullName>
    </submittedName>
</protein>
<keyword evidence="2" id="KW-1003">Cell membrane</keyword>
<dbReference type="PANTHER" id="PTHR37693">
    <property type="entry name" value="PHOSPHATIDYLGLYCEROL LYSYLTRANSFERASE"/>
    <property type="match status" value="1"/>
</dbReference>
<evidence type="ECO:0000256" key="2">
    <source>
        <dbReference type="ARBA" id="ARBA00022475"/>
    </source>
</evidence>
<evidence type="ECO:0000256" key="3">
    <source>
        <dbReference type="ARBA" id="ARBA00022692"/>
    </source>
</evidence>
<dbReference type="Proteomes" id="UP001446205">
    <property type="component" value="Unassembled WGS sequence"/>
</dbReference>
<gene>
    <name evidence="7" type="ORF">WOB96_09455</name>
</gene>
<evidence type="ECO:0000256" key="4">
    <source>
        <dbReference type="ARBA" id="ARBA00022989"/>
    </source>
</evidence>
<feature type="transmembrane region" description="Helical" evidence="6">
    <location>
        <begin position="147"/>
        <end position="169"/>
    </location>
</feature>
<reference evidence="7 8" key="1">
    <citation type="submission" date="2024-04" db="EMBL/GenBank/DDBJ databases">
        <authorList>
            <person name="Abashina T."/>
            <person name="Shaikin A."/>
        </authorList>
    </citation>
    <scope>NUCLEOTIDE SEQUENCE [LARGE SCALE GENOMIC DNA]</scope>
    <source>
        <strain evidence="7 8">AAFK</strain>
    </source>
</reference>
<dbReference type="EMBL" id="JBBPCO010000008">
    <property type="protein sequence ID" value="MEK8089993.1"/>
    <property type="molecule type" value="Genomic_DNA"/>
</dbReference>
<evidence type="ECO:0000313" key="7">
    <source>
        <dbReference type="EMBL" id="MEK8089993.1"/>
    </source>
</evidence>
<dbReference type="InterPro" id="IPR022791">
    <property type="entry name" value="L-PG_synthase/AglD"/>
</dbReference>
<keyword evidence="8" id="KW-1185">Reference proteome</keyword>
<evidence type="ECO:0000256" key="1">
    <source>
        <dbReference type="ARBA" id="ARBA00004651"/>
    </source>
</evidence>
<feature type="transmembrane region" description="Helical" evidence="6">
    <location>
        <begin position="34"/>
        <end position="53"/>
    </location>
</feature>
<proteinExistence type="predicted"/>
<keyword evidence="3 6" id="KW-0812">Transmembrane</keyword>
<organism evidence="7 8">
    <name type="scientific">Thermithiobacillus plumbiphilus</name>
    <dbReference type="NCBI Taxonomy" id="1729899"/>
    <lineage>
        <taxon>Bacteria</taxon>
        <taxon>Pseudomonadati</taxon>
        <taxon>Pseudomonadota</taxon>
        <taxon>Acidithiobacillia</taxon>
        <taxon>Acidithiobacillales</taxon>
        <taxon>Thermithiobacillaceae</taxon>
        <taxon>Thermithiobacillus</taxon>
    </lineage>
</organism>
<evidence type="ECO:0000256" key="6">
    <source>
        <dbReference type="SAM" id="Phobius"/>
    </source>
</evidence>
<keyword evidence="5 6" id="KW-0472">Membrane</keyword>
<evidence type="ECO:0000256" key="5">
    <source>
        <dbReference type="ARBA" id="ARBA00023136"/>
    </source>
</evidence>
<feature type="transmembrane region" description="Helical" evidence="6">
    <location>
        <begin position="297"/>
        <end position="317"/>
    </location>
</feature>
<dbReference type="Pfam" id="PF03706">
    <property type="entry name" value="LPG_synthase_TM"/>
    <property type="match status" value="1"/>
</dbReference>
<name>A0ABU9D8Z0_9PROT</name>
<evidence type="ECO:0000313" key="8">
    <source>
        <dbReference type="Proteomes" id="UP001446205"/>
    </source>
</evidence>
<comment type="caution">
    <text evidence="7">The sequence shown here is derived from an EMBL/GenBank/DDBJ whole genome shotgun (WGS) entry which is preliminary data.</text>
</comment>
<keyword evidence="4 6" id="KW-1133">Transmembrane helix</keyword>
<dbReference type="RefSeq" id="WP_341371050.1">
    <property type="nucleotide sequence ID" value="NZ_JBBPCO010000008.1"/>
</dbReference>
<accession>A0ABU9D8Z0</accession>
<dbReference type="PANTHER" id="PTHR37693:SF1">
    <property type="entry name" value="INTEGRAL MEMBRANE PROTEIN"/>
    <property type="match status" value="1"/>
</dbReference>
<dbReference type="NCBIfam" id="TIGR00374">
    <property type="entry name" value="flippase-like domain"/>
    <property type="match status" value="1"/>
</dbReference>
<sequence length="331" mass="36733">MKYSFVLLLILSLGLSLAVPVIYGGLESFHLLGRLPLWGMALLLGMVLLGWRFNAARLQILAGGLGRPLKARQALGTVVAAEFAGVATPAGSGGPPTLLFLLSQRGLSMGQSAAVLAVDTLADLVFFGTAIPLALLLYFLRSGISHPLIFATLLLMLALSGFGLLWLLIHKHRSFLLWLGRIGRRFPWLRRFRFRIGRMVVHFRQAITYLIRMPRYRLVALYVFTASHWLLRYSVLAVLLWMLKESVPWAYLFLVQSMLLFGGQMLLLPGGGGGVEVGFGALLNGYLEPSTSALTLIVWRFYTFYWYLLAGAPVFILQTGRAARRLLTLKP</sequence>